<protein>
    <submittedName>
        <fullName evidence="1">Uncharacterized protein</fullName>
    </submittedName>
</protein>
<gene>
    <name evidence="1" type="ORF">AB6A40_002438</name>
</gene>
<evidence type="ECO:0000313" key="1">
    <source>
        <dbReference type="EMBL" id="MFH4975729.1"/>
    </source>
</evidence>
<organism evidence="1 2">
    <name type="scientific">Gnathostoma spinigerum</name>
    <dbReference type="NCBI Taxonomy" id="75299"/>
    <lineage>
        <taxon>Eukaryota</taxon>
        <taxon>Metazoa</taxon>
        <taxon>Ecdysozoa</taxon>
        <taxon>Nematoda</taxon>
        <taxon>Chromadorea</taxon>
        <taxon>Rhabditida</taxon>
        <taxon>Spirurina</taxon>
        <taxon>Gnathostomatomorpha</taxon>
        <taxon>Gnathostomatoidea</taxon>
        <taxon>Gnathostomatidae</taxon>
        <taxon>Gnathostoma</taxon>
    </lineage>
</organism>
<evidence type="ECO:0000313" key="2">
    <source>
        <dbReference type="Proteomes" id="UP001608902"/>
    </source>
</evidence>
<accession>A0ABD6EC55</accession>
<keyword evidence="2" id="KW-1185">Reference proteome</keyword>
<name>A0ABD6EC55_9BILA</name>
<proteinExistence type="predicted"/>
<dbReference type="Proteomes" id="UP001608902">
    <property type="component" value="Unassembled WGS sequence"/>
</dbReference>
<dbReference type="EMBL" id="JBGFUD010001084">
    <property type="protein sequence ID" value="MFH4975729.1"/>
    <property type="molecule type" value="Genomic_DNA"/>
</dbReference>
<comment type="caution">
    <text evidence="1">The sequence shown here is derived from an EMBL/GenBank/DDBJ whole genome shotgun (WGS) entry which is preliminary data.</text>
</comment>
<dbReference type="AlphaFoldDB" id="A0ABD6EC55"/>
<sequence length="70" mass="7919">MDVFCSILVPSGPEKLCTEADWNSWGSWSSIFCTKATDKLPSELPRSRWRLRECELKPPGCTSIVPLMCQ</sequence>
<reference evidence="1 2" key="1">
    <citation type="submission" date="2024-08" db="EMBL/GenBank/DDBJ databases">
        <title>Gnathostoma spinigerum genome.</title>
        <authorList>
            <person name="Gonzalez-Bertolin B."/>
            <person name="Monzon S."/>
            <person name="Zaballos A."/>
            <person name="Jimenez P."/>
            <person name="Dekumyoy P."/>
            <person name="Varona S."/>
            <person name="Cuesta I."/>
            <person name="Sumanam S."/>
            <person name="Adisakwattana P."/>
            <person name="Gasser R.B."/>
            <person name="Hernandez-Gonzalez A."/>
            <person name="Young N.D."/>
            <person name="Perteguer M.J."/>
        </authorList>
    </citation>
    <scope>NUCLEOTIDE SEQUENCE [LARGE SCALE GENOMIC DNA]</scope>
    <source>
        <strain evidence="1">AL3</strain>
        <tissue evidence="1">Liver</tissue>
    </source>
</reference>